<dbReference type="InterPro" id="IPR050425">
    <property type="entry name" value="NAD(P)_dehydrat-like"/>
</dbReference>
<comment type="caution">
    <text evidence="5">The sequence shown here is derived from an EMBL/GenBank/DDBJ whole genome shotgun (WGS) entry which is preliminary data.</text>
</comment>
<evidence type="ECO:0000313" key="6">
    <source>
        <dbReference type="Proteomes" id="UP000237347"/>
    </source>
</evidence>
<reference evidence="5 6" key="1">
    <citation type="journal article" date="2018" name="Sci. Data">
        <title>The draft genome sequence of cork oak.</title>
        <authorList>
            <person name="Ramos A.M."/>
            <person name="Usie A."/>
            <person name="Barbosa P."/>
            <person name="Barros P.M."/>
            <person name="Capote T."/>
            <person name="Chaves I."/>
            <person name="Simoes F."/>
            <person name="Abreu I."/>
            <person name="Carrasquinho I."/>
            <person name="Faro C."/>
            <person name="Guimaraes J.B."/>
            <person name="Mendonca D."/>
            <person name="Nobrega F."/>
            <person name="Rodrigues L."/>
            <person name="Saibo N.J.M."/>
            <person name="Varela M.C."/>
            <person name="Egas C."/>
            <person name="Matos J."/>
            <person name="Miguel C.M."/>
            <person name="Oliveira M.M."/>
            <person name="Ricardo C.P."/>
            <person name="Goncalves S."/>
        </authorList>
    </citation>
    <scope>NUCLEOTIDE SEQUENCE [LARGE SCALE GENOMIC DNA]</scope>
    <source>
        <strain evidence="6">cv. HL8</strain>
    </source>
</reference>
<dbReference type="Gene3D" id="3.40.50.720">
    <property type="entry name" value="NAD(P)-binding Rossmann-like Domain"/>
    <property type="match status" value="1"/>
</dbReference>
<protein>
    <submittedName>
        <fullName evidence="5">Cinnamoyl-coa reductase 2</fullName>
    </submittedName>
</protein>
<dbReference type="Pfam" id="PF01370">
    <property type="entry name" value="Epimerase"/>
    <property type="match status" value="1"/>
</dbReference>
<keyword evidence="2" id="KW-0560">Oxidoreductase</keyword>
<sequence>MAAETENEKGRVCVTGGGGFLASWVIKILLSKNYFVHATIRLPGDVKYAHLIEFENASTNLKLFKADLLDYDSICSAVEGCIGVFHVASPVPSTKVEVIEPAVKGTLNVLKACVEAKVKRVVVVSSVYALMLNSSWPKDQVMDETCWSDKEYCRTTKNWYGLSKTLAESEALEFAKRSGLDVVTVCPSFIWGPILQPTVNTTSLGMLLSSSTLNYYADGFESLENKLRLIIDVRDVAEALLLAYENPEAEGRYICTAHTIKAKDIVDLLRSIYPNYNYPKNYTEVPEEGRLSSEKLQKLGWSFRPLKETLTDSVESYRKAGIVD</sequence>
<name>A0AAW0LT82_QUESU</name>
<gene>
    <name evidence="5" type="primary">CCR2_2</name>
    <name evidence="5" type="ORF">CFP56_033430</name>
</gene>
<evidence type="ECO:0000256" key="2">
    <source>
        <dbReference type="ARBA" id="ARBA00023002"/>
    </source>
</evidence>
<dbReference type="InterPro" id="IPR036291">
    <property type="entry name" value="NAD(P)-bd_dom_sf"/>
</dbReference>
<keyword evidence="6" id="KW-1185">Reference proteome</keyword>
<accession>A0AAW0LT82</accession>
<organism evidence="5 6">
    <name type="scientific">Quercus suber</name>
    <name type="common">Cork oak</name>
    <dbReference type="NCBI Taxonomy" id="58331"/>
    <lineage>
        <taxon>Eukaryota</taxon>
        <taxon>Viridiplantae</taxon>
        <taxon>Streptophyta</taxon>
        <taxon>Embryophyta</taxon>
        <taxon>Tracheophyta</taxon>
        <taxon>Spermatophyta</taxon>
        <taxon>Magnoliopsida</taxon>
        <taxon>eudicotyledons</taxon>
        <taxon>Gunneridae</taxon>
        <taxon>Pentapetalae</taxon>
        <taxon>rosids</taxon>
        <taxon>fabids</taxon>
        <taxon>Fagales</taxon>
        <taxon>Fagaceae</taxon>
        <taxon>Quercus</taxon>
    </lineage>
</organism>
<dbReference type="CDD" id="cd08958">
    <property type="entry name" value="FR_SDR_e"/>
    <property type="match status" value="1"/>
</dbReference>
<proteinExistence type="inferred from homology"/>
<dbReference type="AlphaFoldDB" id="A0AAW0LT82"/>
<feature type="domain" description="NAD-dependent epimerase/dehydratase" evidence="4">
    <location>
        <begin position="12"/>
        <end position="250"/>
    </location>
</feature>
<dbReference type="Proteomes" id="UP000237347">
    <property type="component" value="Unassembled WGS sequence"/>
</dbReference>
<evidence type="ECO:0000259" key="4">
    <source>
        <dbReference type="Pfam" id="PF01370"/>
    </source>
</evidence>
<dbReference type="SUPFAM" id="SSF51735">
    <property type="entry name" value="NAD(P)-binding Rossmann-fold domains"/>
    <property type="match status" value="1"/>
</dbReference>
<keyword evidence="1" id="KW-0521">NADP</keyword>
<evidence type="ECO:0000256" key="1">
    <source>
        <dbReference type="ARBA" id="ARBA00022857"/>
    </source>
</evidence>
<comment type="similarity">
    <text evidence="3">Belongs to the NAD(P)-dependent epimerase/dehydratase family. Dihydroflavonol-4-reductase subfamily.</text>
</comment>
<evidence type="ECO:0000313" key="5">
    <source>
        <dbReference type="EMBL" id="KAK7854084.1"/>
    </source>
</evidence>
<dbReference type="PANTHER" id="PTHR10366">
    <property type="entry name" value="NAD DEPENDENT EPIMERASE/DEHYDRATASE"/>
    <property type="match status" value="1"/>
</dbReference>
<dbReference type="GO" id="GO:0016616">
    <property type="term" value="F:oxidoreductase activity, acting on the CH-OH group of donors, NAD or NADP as acceptor"/>
    <property type="evidence" value="ECO:0007669"/>
    <property type="project" value="TreeGrafter"/>
</dbReference>
<dbReference type="InterPro" id="IPR001509">
    <property type="entry name" value="Epimerase_deHydtase"/>
</dbReference>
<evidence type="ECO:0000256" key="3">
    <source>
        <dbReference type="ARBA" id="ARBA00023445"/>
    </source>
</evidence>
<dbReference type="PANTHER" id="PTHR10366:SF776">
    <property type="entry name" value="NAD(P)-BINDING ROSSMANN-FOLD SUPERFAMILY PROTEIN"/>
    <property type="match status" value="1"/>
</dbReference>
<dbReference type="EMBL" id="PKMF04000058">
    <property type="protein sequence ID" value="KAK7854084.1"/>
    <property type="molecule type" value="Genomic_DNA"/>
</dbReference>
<dbReference type="FunFam" id="3.40.50.720:FF:000085">
    <property type="entry name" value="Dihydroflavonol reductase"/>
    <property type="match status" value="1"/>
</dbReference>